<reference evidence="2 3" key="1">
    <citation type="submission" date="2023-07" db="EMBL/GenBank/DDBJ databases">
        <title>Genomic Encyclopedia of Type Strains, Phase IV (KMG-IV): sequencing the most valuable type-strain genomes for metagenomic binning, comparative biology and taxonomic classification.</title>
        <authorList>
            <person name="Goeker M."/>
        </authorList>
    </citation>
    <scope>NUCLEOTIDE SEQUENCE [LARGE SCALE GENOMIC DNA]</scope>
    <source>
        <strain evidence="2 3">DSM 102814</strain>
    </source>
</reference>
<dbReference type="EMBL" id="JAVDQA010000007">
    <property type="protein sequence ID" value="MDR6301761.1"/>
    <property type="molecule type" value="Genomic_DNA"/>
</dbReference>
<dbReference type="RefSeq" id="WP_309729454.1">
    <property type="nucleotide sequence ID" value="NZ_JAVDQA010000007.1"/>
</dbReference>
<evidence type="ECO:0000313" key="2">
    <source>
        <dbReference type="EMBL" id="MDR6301761.1"/>
    </source>
</evidence>
<gene>
    <name evidence="2" type="ORF">GGR31_002431</name>
</gene>
<accession>A0ABU1K8X0</accession>
<organism evidence="2 3">
    <name type="scientific">Mesonia maritima</name>
    <dbReference type="NCBI Taxonomy" id="1793873"/>
    <lineage>
        <taxon>Bacteria</taxon>
        <taxon>Pseudomonadati</taxon>
        <taxon>Bacteroidota</taxon>
        <taxon>Flavobacteriia</taxon>
        <taxon>Flavobacteriales</taxon>
        <taxon>Flavobacteriaceae</taxon>
        <taxon>Mesonia</taxon>
    </lineage>
</organism>
<keyword evidence="1" id="KW-0732">Signal</keyword>
<sequence>MRLILVLTLLVSSICNGQNKPYQTIEVDTILEKNSPTNLDLEKHQLFIDTTANSNYHKVLSNRKTQKYETWTVIRKLADNQFVIYDRSDGMDPIIQLNNKKLIFDGVHEQTTYKIESKKIINDKIEITIRENNRSFKNIEIKKSNSSNVSVIRFYGKKNYEFYYWITKIENITLKASLFFIQFKNQLFLSYEEKQIYRSTNNCNA</sequence>
<protein>
    <submittedName>
        <fullName evidence="2">Uncharacterized protein</fullName>
    </submittedName>
</protein>
<evidence type="ECO:0000313" key="3">
    <source>
        <dbReference type="Proteomes" id="UP001257659"/>
    </source>
</evidence>
<proteinExistence type="predicted"/>
<dbReference type="Proteomes" id="UP001257659">
    <property type="component" value="Unassembled WGS sequence"/>
</dbReference>
<comment type="caution">
    <text evidence="2">The sequence shown here is derived from an EMBL/GenBank/DDBJ whole genome shotgun (WGS) entry which is preliminary data.</text>
</comment>
<name>A0ABU1K8X0_9FLAO</name>
<feature type="non-terminal residue" evidence="2">
    <location>
        <position position="205"/>
    </location>
</feature>
<feature type="chain" id="PRO_5045095579" evidence="1">
    <location>
        <begin position="18"/>
        <end position="205"/>
    </location>
</feature>
<evidence type="ECO:0000256" key="1">
    <source>
        <dbReference type="SAM" id="SignalP"/>
    </source>
</evidence>
<feature type="signal peptide" evidence="1">
    <location>
        <begin position="1"/>
        <end position="17"/>
    </location>
</feature>
<keyword evidence="3" id="KW-1185">Reference proteome</keyword>